<gene>
    <name evidence="2" type="ORF">ESB13_16680</name>
</gene>
<dbReference type="AlphaFoldDB" id="A0A4Q1D5E8"/>
<comment type="caution">
    <text evidence="2">The sequence shown here is derived from an EMBL/GenBank/DDBJ whole genome shotgun (WGS) entry which is preliminary data.</text>
</comment>
<keyword evidence="1" id="KW-0472">Membrane</keyword>
<reference evidence="2 3" key="1">
    <citation type="submission" date="2019-01" db="EMBL/GenBank/DDBJ databases">
        <title>Filimonas sp. strain TTM-71.</title>
        <authorList>
            <person name="Chen W.-M."/>
        </authorList>
    </citation>
    <scope>NUCLEOTIDE SEQUENCE [LARGE SCALE GENOMIC DNA]</scope>
    <source>
        <strain evidence="2 3">TTM-71</strain>
    </source>
</reference>
<organism evidence="2 3">
    <name type="scientific">Filimonas effusa</name>
    <dbReference type="NCBI Taxonomy" id="2508721"/>
    <lineage>
        <taxon>Bacteria</taxon>
        <taxon>Pseudomonadati</taxon>
        <taxon>Bacteroidota</taxon>
        <taxon>Chitinophagia</taxon>
        <taxon>Chitinophagales</taxon>
        <taxon>Chitinophagaceae</taxon>
        <taxon>Filimonas</taxon>
    </lineage>
</organism>
<accession>A0A4Q1D5E8</accession>
<dbReference type="RefSeq" id="WP_129004767.1">
    <property type="nucleotide sequence ID" value="NZ_SDHZ01000002.1"/>
</dbReference>
<sequence>MQRNQTNLLLHPLFLSCLLLLILNDHWWKQAFPGFITGKLSDFAGILMAGVLWRQFFPQRVVTGCIVLIMGFLYWKSPLSQPLIDWCNNVIRIPVARVVDYTDLTALIMLAPAFKIKEYGWEKGSWLKVPVYCLTIFAMPASSMHYFYASPEYMPFYDSFTTKQTREVLLQHLNNAGLTYRIDSVEFIPIRQNYYYLQDSGSGEITAVDSMKHVRLVQITHRGAYYSIPSIVLAQDTVRNIHFQIIDRGKKREIYLMSIKPPVRFPQEFKGRNKVLKEYRKAFKAIITGMPD</sequence>
<protein>
    <submittedName>
        <fullName evidence="2">Uncharacterized protein</fullName>
    </submittedName>
</protein>
<dbReference type="EMBL" id="SDHZ01000002">
    <property type="protein sequence ID" value="RXK83715.1"/>
    <property type="molecule type" value="Genomic_DNA"/>
</dbReference>
<dbReference type="PROSITE" id="PS51257">
    <property type="entry name" value="PROKAR_LIPOPROTEIN"/>
    <property type="match status" value="1"/>
</dbReference>
<feature type="transmembrane region" description="Helical" evidence="1">
    <location>
        <begin position="57"/>
        <end position="75"/>
    </location>
</feature>
<evidence type="ECO:0000313" key="3">
    <source>
        <dbReference type="Proteomes" id="UP000290545"/>
    </source>
</evidence>
<dbReference type="Proteomes" id="UP000290545">
    <property type="component" value="Unassembled WGS sequence"/>
</dbReference>
<feature type="transmembrane region" description="Helical" evidence="1">
    <location>
        <begin position="129"/>
        <end position="148"/>
    </location>
</feature>
<evidence type="ECO:0000256" key="1">
    <source>
        <dbReference type="SAM" id="Phobius"/>
    </source>
</evidence>
<evidence type="ECO:0000313" key="2">
    <source>
        <dbReference type="EMBL" id="RXK83715.1"/>
    </source>
</evidence>
<keyword evidence="1" id="KW-1133">Transmembrane helix</keyword>
<keyword evidence="1" id="KW-0812">Transmembrane</keyword>
<name>A0A4Q1D5E8_9BACT</name>
<keyword evidence="3" id="KW-1185">Reference proteome</keyword>
<proteinExistence type="predicted"/>
<dbReference type="OrthoDB" id="660780at2"/>